<feature type="compositionally biased region" description="Low complexity" evidence="4">
    <location>
        <begin position="279"/>
        <end position="288"/>
    </location>
</feature>
<keyword evidence="2" id="KW-0547">Nucleotide-binding</keyword>
<feature type="region of interest" description="Disordered" evidence="4">
    <location>
        <begin position="209"/>
        <end position="240"/>
    </location>
</feature>
<dbReference type="InterPro" id="IPR047499">
    <property type="entry name" value="DD_AK7"/>
</dbReference>
<proteinExistence type="predicted"/>
<feature type="region of interest" description="Disordered" evidence="4">
    <location>
        <begin position="279"/>
        <end position="313"/>
    </location>
</feature>
<dbReference type="EMBL" id="HBGW01028879">
    <property type="protein sequence ID" value="CAD9548318.1"/>
    <property type="molecule type" value="Transcribed_RNA"/>
</dbReference>
<dbReference type="InterPro" id="IPR007858">
    <property type="entry name" value="Dpy-30_motif"/>
</dbReference>
<dbReference type="GO" id="GO:0005524">
    <property type="term" value="F:ATP binding"/>
    <property type="evidence" value="ECO:0007669"/>
    <property type="project" value="InterPro"/>
</dbReference>
<dbReference type="InterPro" id="IPR027417">
    <property type="entry name" value="P-loop_NTPase"/>
</dbReference>
<dbReference type="GO" id="GO:0006139">
    <property type="term" value="P:nucleobase-containing compound metabolic process"/>
    <property type="evidence" value="ECO:0007669"/>
    <property type="project" value="InterPro"/>
</dbReference>
<dbReference type="Pfam" id="PF00406">
    <property type="entry name" value="ADK"/>
    <property type="match status" value="1"/>
</dbReference>
<dbReference type="Pfam" id="PF05186">
    <property type="entry name" value="Dpy-30"/>
    <property type="match status" value="1"/>
</dbReference>
<reference evidence="5" key="1">
    <citation type="submission" date="2021-01" db="EMBL/GenBank/DDBJ databases">
        <authorList>
            <person name="Corre E."/>
            <person name="Pelletier E."/>
            <person name="Niang G."/>
            <person name="Scheremetjew M."/>
            <person name="Finn R."/>
            <person name="Kale V."/>
            <person name="Holt S."/>
            <person name="Cochrane G."/>
            <person name="Meng A."/>
            <person name="Brown T."/>
            <person name="Cohen L."/>
        </authorList>
    </citation>
    <scope>NUCLEOTIDE SEQUENCE</scope>
    <source>
        <strain evidence="5">RCC3387</strain>
    </source>
</reference>
<evidence type="ECO:0000256" key="2">
    <source>
        <dbReference type="ARBA" id="ARBA00022741"/>
    </source>
</evidence>
<accession>A0A7S2JJY1</accession>
<evidence type="ECO:0000256" key="3">
    <source>
        <dbReference type="ARBA" id="ARBA00022777"/>
    </source>
</evidence>
<sequence>MGPPGSCTDVLGRELAKRYNVPHVSFDDVITEQKNSDTPTGQLLREKLAECEAAAANPKAPVLLLPASLTVKVVEEALSSKPCRWRGFVLSGFPQSMEEATELFLEDAPPPPPDPAAEADAKGKKGKKEEAPPPEKVLRPDYAPQGVALVAASEEACLARLQAGDKPEDQWLPLFKRQFERWQKEFPEGAPAAKELFATKCNADPVVVAEEPPAEAEAAEVEAAEAAESAPGGEDAPGEAAAEDAPAYIVDAVSKLCSRLEAGMQVNNFLPPLEEPATEVTAPAAEVEQSTAAEGEARRKEEETRKKREQEERLEQIKKDELVRLEKHSEPLRQYLMSFVVPTVTSGLVEVCRAQPDDPVGYLAEYLSVYSQLARRKLGVRRQSLTAVTAPSAS</sequence>
<dbReference type="InterPro" id="IPR000850">
    <property type="entry name" value="Adenylat/UMP-CMP_kin"/>
</dbReference>
<dbReference type="Gene3D" id="3.40.50.300">
    <property type="entry name" value="P-loop containing nucleotide triphosphate hydrolases"/>
    <property type="match status" value="1"/>
</dbReference>
<evidence type="ECO:0000313" key="5">
    <source>
        <dbReference type="EMBL" id="CAD9548318.1"/>
    </source>
</evidence>
<feature type="region of interest" description="Disordered" evidence="4">
    <location>
        <begin position="105"/>
        <end position="140"/>
    </location>
</feature>
<feature type="compositionally biased region" description="Basic and acidic residues" evidence="4">
    <location>
        <begin position="295"/>
        <end position="313"/>
    </location>
</feature>
<gene>
    <name evidence="5" type="ORF">BRAN1462_LOCUS18357</name>
</gene>
<keyword evidence="3" id="KW-0418">Kinase</keyword>
<feature type="compositionally biased region" description="Acidic residues" evidence="4">
    <location>
        <begin position="212"/>
        <end position="225"/>
    </location>
</feature>
<dbReference type="CDD" id="cd22967">
    <property type="entry name" value="DD_AK7"/>
    <property type="match status" value="1"/>
</dbReference>
<evidence type="ECO:0008006" key="6">
    <source>
        <dbReference type="Google" id="ProtNLM"/>
    </source>
</evidence>
<keyword evidence="1" id="KW-0808">Transferase</keyword>
<evidence type="ECO:0000256" key="4">
    <source>
        <dbReference type="SAM" id="MobiDB-lite"/>
    </source>
</evidence>
<dbReference type="SUPFAM" id="SSF52540">
    <property type="entry name" value="P-loop containing nucleoside triphosphate hydrolases"/>
    <property type="match status" value="1"/>
</dbReference>
<dbReference type="AlphaFoldDB" id="A0A7S2JJY1"/>
<dbReference type="PANTHER" id="PTHR23359">
    <property type="entry name" value="NUCLEOTIDE KINASE"/>
    <property type="match status" value="1"/>
</dbReference>
<name>A0A7S2JJY1_9DINO</name>
<dbReference type="GO" id="GO:0019205">
    <property type="term" value="F:nucleobase-containing compound kinase activity"/>
    <property type="evidence" value="ECO:0007669"/>
    <property type="project" value="InterPro"/>
</dbReference>
<protein>
    <recommendedName>
        <fullName evidence="6">Adenylate kinase</fullName>
    </recommendedName>
</protein>
<feature type="compositionally biased region" description="Basic and acidic residues" evidence="4">
    <location>
        <begin position="119"/>
        <end position="139"/>
    </location>
</feature>
<organism evidence="5">
    <name type="scientific">Zooxanthella nutricula</name>
    <dbReference type="NCBI Taxonomy" id="1333877"/>
    <lineage>
        <taxon>Eukaryota</taxon>
        <taxon>Sar</taxon>
        <taxon>Alveolata</taxon>
        <taxon>Dinophyceae</taxon>
        <taxon>Peridiniales</taxon>
        <taxon>Peridiniales incertae sedis</taxon>
        <taxon>Zooxanthella</taxon>
    </lineage>
</organism>
<feature type="compositionally biased region" description="Low complexity" evidence="4">
    <location>
        <begin position="226"/>
        <end position="240"/>
    </location>
</feature>
<dbReference type="Gene3D" id="1.20.890.10">
    <property type="entry name" value="cAMP-dependent protein kinase regulatory subunit, dimerization-anchoring domain"/>
    <property type="match status" value="1"/>
</dbReference>
<evidence type="ECO:0000256" key="1">
    <source>
        <dbReference type="ARBA" id="ARBA00022679"/>
    </source>
</evidence>